<dbReference type="Proteomes" id="UP000184255">
    <property type="component" value="Unassembled WGS sequence"/>
</dbReference>
<organism evidence="4 5">
    <name type="scientific">Fusarium mangiferae</name>
    <name type="common">Mango malformation disease fungus</name>
    <dbReference type="NCBI Taxonomy" id="192010"/>
    <lineage>
        <taxon>Eukaryota</taxon>
        <taxon>Fungi</taxon>
        <taxon>Dikarya</taxon>
        <taxon>Ascomycota</taxon>
        <taxon>Pezizomycotina</taxon>
        <taxon>Sordariomycetes</taxon>
        <taxon>Hypocreomycetidae</taxon>
        <taxon>Hypocreales</taxon>
        <taxon>Nectriaceae</taxon>
        <taxon>Fusarium</taxon>
        <taxon>Fusarium fujikuroi species complex</taxon>
    </lineage>
</organism>
<dbReference type="InterPro" id="IPR027443">
    <property type="entry name" value="IPNS-like_sf"/>
</dbReference>
<evidence type="ECO:0000256" key="2">
    <source>
        <dbReference type="RuleBase" id="RU003682"/>
    </source>
</evidence>
<dbReference type="InterPro" id="IPR005123">
    <property type="entry name" value="Oxoglu/Fe-dep_dioxygenase_dom"/>
</dbReference>
<dbReference type="Pfam" id="PF14226">
    <property type="entry name" value="DIOX_N"/>
    <property type="match status" value="1"/>
</dbReference>
<keyword evidence="2" id="KW-0479">Metal-binding</keyword>
<name>A0A1L7TYE5_FUSMA</name>
<evidence type="ECO:0000313" key="4">
    <source>
        <dbReference type="EMBL" id="CVL03494.1"/>
    </source>
</evidence>
<dbReference type="SUPFAM" id="SSF51197">
    <property type="entry name" value="Clavaminate synthase-like"/>
    <property type="match status" value="1"/>
</dbReference>
<keyword evidence="2" id="KW-0408">Iron</keyword>
<feature type="domain" description="Fe2OG dioxygenase" evidence="3">
    <location>
        <begin position="176"/>
        <end position="279"/>
    </location>
</feature>
<evidence type="ECO:0000256" key="1">
    <source>
        <dbReference type="ARBA" id="ARBA00008056"/>
    </source>
</evidence>
<evidence type="ECO:0000313" key="5">
    <source>
        <dbReference type="Proteomes" id="UP000184255"/>
    </source>
</evidence>
<keyword evidence="4" id="KW-0223">Dioxygenase</keyword>
<dbReference type="GO" id="GO:0044283">
    <property type="term" value="P:small molecule biosynthetic process"/>
    <property type="evidence" value="ECO:0007669"/>
    <property type="project" value="UniProtKB-ARBA"/>
</dbReference>
<gene>
    <name evidence="4" type="ORF">FMAN_15163</name>
</gene>
<accession>A0A1L7TYE5</accession>
<dbReference type="GeneID" id="65094406"/>
<sequence>MSAIPNIDFQAWFQNDQSQKLDLVDKLRRACETHGFFQLTNHGIPQALLDAALVQSKAFFDLPIEIKEKYDKNIGRYNRGYERFRAQNFEKRTEGDLKEGYYFGLDIPEHHPAVVAKSFNLGPNKYPEDVEDAAGFRAIVDSYIDAMLELAKNIVRAISMTLGLPDDWVSDFFETPISTLRLLHYPPQASDASEYERGIGAHTDFGAITILLQDMVGGLQVWDRQNARWADVVPERGALVVNLGNMMMRWTNDAYLSNLHRVINKTGQERYSIPFFFSGNPDFLVQCLEGKTKAKYPPIKVGDWIAGRYADTYGDGKVETAQDLSVELDAGLL</sequence>
<dbReference type="PANTHER" id="PTHR47990">
    <property type="entry name" value="2-OXOGLUTARATE (2OG) AND FE(II)-DEPENDENT OXYGENASE SUPERFAMILY PROTEIN-RELATED"/>
    <property type="match status" value="1"/>
</dbReference>
<dbReference type="GO" id="GO:0051213">
    <property type="term" value="F:dioxygenase activity"/>
    <property type="evidence" value="ECO:0007669"/>
    <property type="project" value="UniProtKB-KW"/>
</dbReference>
<evidence type="ECO:0000259" key="3">
    <source>
        <dbReference type="PROSITE" id="PS51471"/>
    </source>
</evidence>
<dbReference type="EMBL" id="FCQH01000014">
    <property type="protein sequence ID" value="CVL03494.1"/>
    <property type="molecule type" value="Genomic_DNA"/>
</dbReference>
<dbReference type="InterPro" id="IPR050231">
    <property type="entry name" value="Iron_ascorbate_oxido_reductase"/>
</dbReference>
<keyword evidence="2" id="KW-0560">Oxidoreductase</keyword>
<keyword evidence="5" id="KW-1185">Reference proteome</keyword>
<dbReference type="VEuPathDB" id="FungiDB:FMAN_15163"/>
<dbReference type="InterPro" id="IPR044861">
    <property type="entry name" value="IPNS-like_FE2OG_OXY"/>
</dbReference>
<reference evidence="5" key="1">
    <citation type="journal article" date="2016" name="Genome Biol. Evol.">
        <title>Comparative 'omics' of the Fusarium fujikuroi species complex highlights differences in genetic potential and metabolite synthesis.</title>
        <authorList>
            <person name="Niehaus E.-M."/>
            <person name="Muensterkoetter M."/>
            <person name="Proctor R.H."/>
            <person name="Brown D.W."/>
            <person name="Sharon A."/>
            <person name="Idan Y."/>
            <person name="Oren-Young L."/>
            <person name="Sieber C.M."/>
            <person name="Novak O."/>
            <person name="Pencik A."/>
            <person name="Tarkowska D."/>
            <person name="Hromadova K."/>
            <person name="Freeman S."/>
            <person name="Maymon M."/>
            <person name="Elazar M."/>
            <person name="Youssef S.A."/>
            <person name="El-Shabrawy E.S.M."/>
            <person name="Shalaby A.B.A."/>
            <person name="Houterman P."/>
            <person name="Brock N.L."/>
            <person name="Burkhardt I."/>
            <person name="Tsavkelova E.A."/>
            <person name="Dickschat J.S."/>
            <person name="Galuszka P."/>
            <person name="Gueldener U."/>
            <person name="Tudzynski B."/>
        </authorList>
    </citation>
    <scope>NUCLEOTIDE SEQUENCE [LARGE SCALE GENOMIC DNA]</scope>
    <source>
        <strain evidence="5">MRC7560</strain>
    </source>
</reference>
<comment type="caution">
    <text evidence="4">The sequence shown here is derived from an EMBL/GenBank/DDBJ whole genome shotgun (WGS) entry which is preliminary data.</text>
</comment>
<dbReference type="InterPro" id="IPR026992">
    <property type="entry name" value="DIOX_N"/>
</dbReference>
<dbReference type="Gene3D" id="2.60.120.330">
    <property type="entry name" value="B-lactam Antibiotic, Isopenicillin N Synthase, Chain"/>
    <property type="match status" value="1"/>
</dbReference>
<dbReference type="GO" id="GO:0046872">
    <property type="term" value="F:metal ion binding"/>
    <property type="evidence" value="ECO:0007669"/>
    <property type="project" value="UniProtKB-KW"/>
</dbReference>
<dbReference type="Pfam" id="PF03171">
    <property type="entry name" value="2OG-FeII_Oxy"/>
    <property type="match status" value="1"/>
</dbReference>
<protein>
    <submittedName>
        <fullName evidence="4">Probable isopenicillin N synthase and related dioxygenases</fullName>
    </submittedName>
</protein>
<comment type="similarity">
    <text evidence="1 2">Belongs to the iron/ascorbate-dependent oxidoreductase family.</text>
</comment>
<dbReference type="PROSITE" id="PS51471">
    <property type="entry name" value="FE2OG_OXY"/>
    <property type="match status" value="1"/>
</dbReference>
<proteinExistence type="inferred from homology"/>
<dbReference type="PRINTS" id="PR00682">
    <property type="entry name" value="IPNSYNTHASE"/>
</dbReference>
<dbReference type="RefSeq" id="XP_041688166.1">
    <property type="nucleotide sequence ID" value="XM_041822492.1"/>
</dbReference>
<dbReference type="AlphaFoldDB" id="A0A1L7TYE5"/>